<name>A0A0K1PSP6_9BACT</name>
<reference evidence="2 3" key="1">
    <citation type="submission" date="2015-08" db="EMBL/GenBank/DDBJ databases">
        <authorList>
            <person name="Babu N.S."/>
            <person name="Beckwith C.J."/>
            <person name="Beseler K.G."/>
            <person name="Brison A."/>
            <person name="Carone J.V."/>
            <person name="Caskin T.P."/>
            <person name="Diamond M."/>
            <person name="Durham M.E."/>
            <person name="Foxe J.M."/>
            <person name="Go M."/>
            <person name="Henderson B.A."/>
            <person name="Jones I.B."/>
            <person name="McGettigan J.A."/>
            <person name="Micheletti S.J."/>
            <person name="Nasrallah M.E."/>
            <person name="Ortiz D."/>
            <person name="Piller C.R."/>
            <person name="Privatt S.R."/>
            <person name="Schneider S.L."/>
            <person name="Sharp S."/>
            <person name="Smith T.C."/>
            <person name="Stanton J.D."/>
            <person name="Ullery H.E."/>
            <person name="Wilson R.J."/>
            <person name="Serrano M.G."/>
            <person name="Buck G."/>
            <person name="Lee V."/>
            <person name="Wang Y."/>
            <person name="Carvalho R."/>
            <person name="Voegtly L."/>
            <person name="Shi R."/>
            <person name="Duckworth R."/>
            <person name="Johnson A."/>
            <person name="Loviza R."/>
            <person name="Walstead R."/>
            <person name="Shah Z."/>
            <person name="Kiflezghi M."/>
            <person name="Wade K."/>
            <person name="Ball S.L."/>
            <person name="Bradley K.W."/>
            <person name="Asai D.J."/>
            <person name="Bowman C.A."/>
            <person name="Russell D.A."/>
            <person name="Pope W.H."/>
            <person name="Jacobs-Sera D."/>
            <person name="Hendrix R.W."/>
            <person name="Hatfull G.F."/>
        </authorList>
    </citation>
    <scope>NUCLEOTIDE SEQUENCE [LARGE SCALE GENOMIC DNA]</scope>
    <source>
        <strain evidence="2 3">DSM 27648</strain>
    </source>
</reference>
<protein>
    <submittedName>
        <fullName evidence="2">Uncharacterized protein</fullName>
    </submittedName>
</protein>
<feature type="transmembrane region" description="Helical" evidence="1">
    <location>
        <begin position="15"/>
        <end position="33"/>
    </location>
</feature>
<dbReference type="AlphaFoldDB" id="A0A0K1PSP6"/>
<dbReference type="STRING" id="1391654.AKJ09_02813"/>
<organism evidence="2 3">
    <name type="scientific">Labilithrix luteola</name>
    <dbReference type="NCBI Taxonomy" id="1391654"/>
    <lineage>
        <taxon>Bacteria</taxon>
        <taxon>Pseudomonadati</taxon>
        <taxon>Myxococcota</taxon>
        <taxon>Polyangia</taxon>
        <taxon>Polyangiales</taxon>
        <taxon>Labilitrichaceae</taxon>
        <taxon>Labilithrix</taxon>
    </lineage>
</organism>
<keyword evidence="3" id="KW-1185">Reference proteome</keyword>
<keyword evidence="1" id="KW-0812">Transmembrane</keyword>
<dbReference type="EMBL" id="CP012333">
    <property type="protein sequence ID" value="AKU96149.1"/>
    <property type="molecule type" value="Genomic_DNA"/>
</dbReference>
<sequence length="203" mass="22471">MSPKSLGSRSQRRKLVAIIAVIILVPFGLFALLRKPFPSDKTPDGAYARIAKSVAAGDPKGFFAYLETEAQWACFSIGDARAKASARIRASYPEPRRSEMLEQYKAFADAPDGSDVFAVLYNQRGWAKRLRKDLSGVVKVEVEGDRASVVTAQGTRYPFRRRDNGIWGLTTFTAELMAESEKATRDLAVVTSAADDYDRTRPK</sequence>
<evidence type="ECO:0000256" key="1">
    <source>
        <dbReference type="SAM" id="Phobius"/>
    </source>
</evidence>
<dbReference type="Proteomes" id="UP000064967">
    <property type="component" value="Chromosome"/>
</dbReference>
<evidence type="ECO:0000313" key="2">
    <source>
        <dbReference type="EMBL" id="AKU96149.1"/>
    </source>
</evidence>
<evidence type="ECO:0000313" key="3">
    <source>
        <dbReference type="Proteomes" id="UP000064967"/>
    </source>
</evidence>
<keyword evidence="1" id="KW-0472">Membrane</keyword>
<proteinExistence type="predicted"/>
<dbReference type="KEGG" id="llu:AKJ09_02813"/>
<gene>
    <name evidence="2" type="ORF">AKJ09_02813</name>
</gene>
<keyword evidence="1" id="KW-1133">Transmembrane helix</keyword>
<accession>A0A0K1PSP6</accession>